<gene>
    <name evidence="1" type="ORF">DBV39_07630</name>
</gene>
<dbReference type="AlphaFoldDB" id="A0A2R4XIH1"/>
<keyword evidence="2" id="KW-1185">Reference proteome</keyword>
<dbReference type="Proteomes" id="UP000244571">
    <property type="component" value="Chromosome"/>
</dbReference>
<protein>
    <recommendedName>
        <fullName evidence="3">DUF4936 domain-containing protein</fullName>
    </recommendedName>
</protein>
<dbReference type="EMBL" id="CP028901">
    <property type="protein sequence ID" value="AWB33600.1"/>
    <property type="molecule type" value="Genomic_DNA"/>
</dbReference>
<evidence type="ECO:0000313" key="2">
    <source>
        <dbReference type="Proteomes" id="UP000244571"/>
    </source>
</evidence>
<sequence>MGTGRTCKGACRVFLFVYYKFIAQAYPSIATQLAELETTVHERFPEVSIRLLRRPEADSSGQQTWMEMYEIQGRDLPGLQSLLSELVDRLGLPPKRAIEVFIAPGE</sequence>
<evidence type="ECO:0008006" key="3">
    <source>
        <dbReference type="Google" id="ProtNLM"/>
    </source>
</evidence>
<evidence type="ECO:0000313" key="1">
    <source>
        <dbReference type="EMBL" id="AWB33600.1"/>
    </source>
</evidence>
<accession>A0A2R4XIH1</accession>
<name>A0A2R4XIH1_9BURK</name>
<organism evidence="1 2">
    <name type="scientific">Orrella marina</name>
    <dbReference type="NCBI Taxonomy" id="2163011"/>
    <lineage>
        <taxon>Bacteria</taxon>
        <taxon>Pseudomonadati</taxon>
        <taxon>Pseudomonadota</taxon>
        <taxon>Betaproteobacteria</taxon>
        <taxon>Burkholderiales</taxon>
        <taxon>Alcaligenaceae</taxon>
        <taxon>Orrella</taxon>
    </lineage>
</organism>
<proteinExistence type="predicted"/>
<reference evidence="1 2" key="1">
    <citation type="submission" date="2018-04" db="EMBL/GenBank/DDBJ databases">
        <title>Bordetella sp. HZ20 isolated from seawater.</title>
        <authorList>
            <person name="Sun C."/>
        </authorList>
    </citation>
    <scope>NUCLEOTIDE SEQUENCE [LARGE SCALE GENOMIC DNA]</scope>
    <source>
        <strain evidence="1 2">HZ20</strain>
    </source>
</reference>
<dbReference type="InterPro" id="IPR032556">
    <property type="entry name" value="DUF4936"/>
</dbReference>
<dbReference type="KEGG" id="boz:DBV39_07630"/>
<dbReference type="Pfam" id="PF16290">
    <property type="entry name" value="DUF4936"/>
    <property type="match status" value="1"/>
</dbReference>